<organism evidence="3 4">
    <name type="scientific">Mucilaginibacter pedocola</name>
    <dbReference type="NCBI Taxonomy" id="1792845"/>
    <lineage>
        <taxon>Bacteria</taxon>
        <taxon>Pseudomonadati</taxon>
        <taxon>Bacteroidota</taxon>
        <taxon>Sphingobacteriia</taxon>
        <taxon>Sphingobacteriales</taxon>
        <taxon>Sphingobacteriaceae</taxon>
        <taxon>Mucilaginibacter</taxon>
    </lineage>
</organism>
<dbReference type="STRING" id="1792845.BC343_23960"/>
<dbReference type="Pfam" id="PF11827">
    <property type="entry name" value="DUF3347"/>
    <property type="match status" value="1"/>
</dbReference>
<dbReference type="RefSeq" id="WP_078347355.1">
    <property type="nucleotide sequence ID" value="NZ_MBTF01000005.1"/>
</dbReference>
<protein>
    <recommendedName>
        <fullName evidence="2">DUF3347 domain-containing protein</fullName>
    </recommendedName>
</protein>
<feature type="signal peptide" evidence="1">
    <location>
        <begin position="1"/>
        <end position="17"/>
    </location>
</feature>
<feature type="domain" description="DUF3347" evidence="2">
    <location>
        <begin position="30"/>
        <end position="118"/>
    </location>
</feature>
<comment type="caution">
    <text evidence="3">The sequence shown here is derived from an EMBL/GenBank/DDBJ whole genome shotgun (WGS) entry which is preliminary data.</text>
</comment>
<dbReference type="Proteomes" id="UP000189739">
    <property type="component" value="Unassembled WGS sequence"/>
</dbReference>
<keyword evidence="1" id="KW-0732">Signal</keyword>
<accession>A0A1S9PI68</accession>
<evidence type="ECO:0000313" key="4">
    <source>
        <dbReference type="Proteomes" id="UP000189739"/>
    </source>
</evidence>
<dbReference type="InterPro" id="IPR021782">
    <property type="entry name" value="DUF3347"/>
</dbReference>
<feature type="chain" id="PRO_5013363611" description="DUF3347 domain-containing protein" evidence="1">
    <location>
        <begin position="18"/>
        <end position="165"/>
    </location>
</feature>
<reference evidence="3 4" key="1">
    <citation type="submission" date="2016-07" db="EMBL/GenBank/DDBJ databases">
        <title>Genomic analysis of zinc-resistant bacterium Mucilaginibacter pedocola TBZ30.</title>
        <authorList>
            <person name="Huang J."/>
            <person name="Tang J."/>
        </authorList>
    </citation>
    <scope>NUCLEOTIDE SEQUENCE [LARGE SCALE GENOMIC DNA]</scope>
    <source>
        <strain evidence="3 4">TBZ30</strain>
    </source>
</reference>
<evidence type="ECO:0000259" key="2">
    <source>
        <dbReference type="Pfam" id="PF11827"/>
    </source>
</evidence>
<gene>
    <name evidence="3" type="ORF">BC343_23960</name>
</gene>
<dbReference type="AlphaFoldDB" id="A0A1S9PI68"/>
<sequence>MKALFLSLIFAFSVATAGAQQINNVDKLASHYISLKEALVNGNAELAKSKSAQLLNSLTAFPVKTLQPAQQKTFNAYAIKLKFDSRHISETTVIDHQREHFESLSKNMYSLLSGLNLNSAPLYQQYCPMKKASWLSESTDIRNPYYGEDMMECGKVTATIKAAGK</sequence>
<evidence type="ECO:0000313" key="3">
    <source>
        <dbReference type="EMBL" id="OOQ60655.1"/>
    </source>
</evidence>
<evidence type="ECO:0000256" key="1">
    <source>
        <dbReference type="SAM" id="SignalP"/>
    </source>
</evidence>
<name>A0A1S9PI68_9SPHI</name>
<dbReference type="OrthoDB" id="5513217at2"/>
<proteinExistence type="predicted"/>
<keyword evidence="4" id="KW-1185">Reference proteome</keyword>
<dbReference type="EMBL" id="MBTF01000005">
    <property type="protein sequence ID" value="OOQ60655.1"/>
    <property type="molecule type" value="Genomic_DNA"/>
</dbReference>